<dbReference type="GO" id="GO:0003682">
    <property type="term" value="F:chromatin binding"/>
    <property type="evidence" value="ECO:0007669"/>
    <property type="project" value="InterPro"/>
</dbReference>
<feature type="compositionally biased region" description="Polar residues" evidence="7">
    <location>
        <begin position="202"/>
        <end position="214"/>
    </location>
</feature>
<evidence type="ECO:0000256" key="5">
    <source>
        <dbReference type="ARBA" id="ARBA00023136"/>
    </source>
</evidence>
<dbReference type="GO" id="GO:0034399">
    <property type="term" value="C:nuclear periphery"/>
    <property type="evidence" value="ECO:0007669"/>
    <property type="project" value="TreeGrafter"/>
</dbReference>
<feature type="region of interest" description="Disordered" evidence="7">
    <location>
        <begin position="687"/>
        <end position="723"/>
    </location>
</feature>
<accession>A0A4P7MZ49</accession>
<dbReference type="Pfam" id="PF09402">
    <property type="entry name" value="MSC"/>
    <property type="match status" value="1"/>
</dbReference>
<dbReference type="PANTHER" id="PTHR47808">
    <property type="entry name" value="INNER NUCLEAR MEMBRANE PROTEIN HEH2-RELATED"/>
    <property type="match status" value="1"/>
</dbReference>
<evidence type="ECO:0000259" key="10">
    <source>
        <dbReference type="Pfam" id="PF12949"/>
    </source>
</evidence>
<dbReference type="InterPro" id="IPR025856">
    <property type="entry name" value="HeH/LEM_domain"/>
</dbReference>
<dbReference type="Pfam" id="PF12949">
    <property type="entry name" value="HeH"/>
    <property type="match status" value="1"/>
</dbReference>
<keyword evidence="6" id="KW-0539">Nucleus</keyword>
<evidence type="ECO:0000256" key="7">
    <source>
        <dbReference type="SAM" id="MobiDB-lite"/>
    </source>
</evidence>
<protein>
    <submittedName>
        <fullName evidence="11">Uncharacterized protein</fullName>
    </submittedName>
</protein>
<evidence type="ECO:0000256" key="1">
    <source>
        <dbReference type="ARBA" id="ARBA00004540"/>
    </source>
</evidence>
<dbReference type="CDD" id="cd12935">
    <property type="entry name" value="LEM_like"/>
    <property type="match status" value="1"/>
</dbReference>
<dbReference type="AlphaFoldDB" id="A0A4P7MZ49"/>
<sequence length="723" mass="81730">MSDPESDYLQPGFDPRTLTIPRLRSIMVTYNIPFPSNAKKGELIELFNDHVAPQAHKILAKRERAKRSSMGITDAQMMHSASMEDMDDFDEEPRARTTRSRSPRKTSRVKRESEEPERLMQSVERPLSPRKRSVRSVSRQVPSDTETDGDNRLGVRATSRRSVTPAVKLEAPVERRENLFASPRRSDYNMLSEEEEADDGNPFTSDNPFQSGSSPPAVKTPSNRRRTTGGSELSVSKNKSAQRRRTDGPVIQEPMSRKTSRTYEIPVSALRRPRTPEHLTSVEPGEEFTPDEQLELAQEEAEHGVVARREAGPPRSRSWAPFWVVIFMLLGVYGGWYRQEKIKVGYCGLGQQPTAILPPEVQEKLPEWAEILVEPQCEACPAHAYCYEDFSVRCEDDYLMVPHPLSLGGLVPLPPTCEPDGEKVRRVKAVVDKAVEELRERRAQYECGTAAEKEEEKPVTPSIEEEVLKNILSDKRSKKMGKQEFDDLWEAAIGDIKERDEVEEEEDKVLDSSGVSRTRLSSTSLARLPLTCSLRRTFRLGLERYRLYLCAVVVLILSGFWARFKYRRHVATKAQVPRLVDMVLERLAAQKELAYDTGEDDPFLFLPNLRDDVLREKHSLAERERIWQRVRTVVEQNSNVRQGQREGRDGEVGRAWEWIGPTAGGGAIGSASGARRRTLGGRVSFGAGLSDKDEHDSSALVESPADRTATHKKWREGGGRPAF</sequence>
<evidence type="ECO:0000313" key="12">
    <source>
        <dbReference type="Proteomes" id="UP000294847"/>
    </source>
</evidence>
<dbReference type="Proteomes" id="UP000294847">
    <property type="component" value="Chromosome 2"/>
</dbReference>
<dbReference type="Gene3D" id="1.10.720.40">
    <property type="match status" value="1"/>
</dbReference>
<feature type="domain" description="Man1/Src1-like C-terminal" evidence="9">
    <location>
        <begin position="326"/>
        <end position="661"/>
    </location>
</feature>
<keyword evidence="3 8" id="KW-0812">Transmembrane</keyword>
<evidence type="ECO:0000256" key="6">
    <source>
        <dbReference type="ARBA" id="ARBA00023242"/>
    </source>
</evidence>
<dbReference type="InterPro" id="IPR041885">
    <property type="entry name" value="MAN1_winged_helix_dom"/>
</dbReference>
<dbReference type="EMBL" id="CP034205">
    <property type="protein sequence ID" value="QBZ55308.1"/>
    <property type="molecule type" value="Genomic_DNA"/>
</dbReference>
<dbReference type="GO" id="GO:0071763">
    <property type="term" value="P:nuclear membrane organization"/>
    <property type="evidence" value="ECO:0007669"/>
    <property type="project" value="TreeGrafter"/>
</dbReference>
<feature type="region of interest" description="Disordered" evidence="7">
    <location>
        <begin position="60"/>
        <end position="291"/>
    </location>
</feature>
<feature type="compositionally biased region" description="Basic and acidic residues" evidence="7">
    <location>
        <begin position="109"/>
        <end position="118"/>
    </location>
</feature>
<feature type="transmembrane region" description="Helical" evidence="8">
    <location>
        <begin position="318"/>
        <end position="336"/>
    </location>
</feature>
<feature type="compositionally biased region" description="Polar residues" evidence="7">
    <location>
        <begin position="228"/>
        <end position="239"/>
    </location>
</feature>
<keyword evidence="4 8" id="KW-1133">Transmembrane helix</keyword>
<dbReference type="PANTHER" id="PTHR47808:SF2">
    <property type="entry name" value="LEM DOMAIN-CONTAINING PROTEIN 2"/>
    <property type="match status" value="1"/>
</dbReference>
<feature type="transmembrane region" description="Helical" evidence="8">
    <location>
        <begin position="545"/>
        <end position="564"/>
    </location>
</feature>
<evidence type="ECO:0000313" key="11">
    <source>
        <dbReference type="EMBL" id="QBZ55308.1"/>
    </source>
</evidence>
<dbReference type="GO" id="GO:0005637">
    <property type="term" value="C:nuclear inner membrane"/>
    <property type="evidence" value="ECO:0007669"/>
    <property type="project" value="UniProtKB-SubCell"/>
</dbReference>
<dbReference type="InterPro" id="IPR044780">
    <property type="entry name" value="Heh2/Src1"/>
</dbReference>
<evidence type="ECO:0000256" key="3">
    <source>
        <dbReference type="ARBA" id="ARBA00022692"/>
    </source>
</evidence>
<comment type="subcellular location">
    <subcellularLocation>
        <location evidence="1">Nucleus inner membrane</location>
    </subcellularLocation>
</comment>
<keyword evidence="2" id="KW-0597">Phosphoprotein</keyword>
<evidence type="ECO:0000256" key="4">
    <source>
        <dbReference type="ARBA" id="ARBA00022989"/>
    </source>
</evidence>
<proteinExistence type="predicted"/>
<dbReference type="VEuPathDB" id="FungiDB:M_BR32_EuGene_00000691"/>
<organism evidence="11 12">
    <name type="scientific">Pyricularia oryzae</name>
    <name type="common">Rice blast fungus</name>
    <name type="synonym">Magnaporthe oryzae</name>
    <dbReference type="NCBI Taxonomy" id="318829"/>
    <lineage>
        <taxon>Eukaryota</taxon>
        <taxon>Fungi</taxon>
        <taxon>Dikarya</taxon>
        <taxon>Ascomycota</taxon>
        <taxon>Pezizomycotina</taxon>
        <taxon>Sordariomycetes</taxon>
        <taxon>Sordariomycetidae</taxon>
        <taxon>Magnaporthales</taxon>
        <taxon>Pyriculariaceae</taxon>
        <taxon>Pyricularia</taxon>
    </lineage>
</organism>
<evidence type="ECO:0000256" key="8">
    <source>
        <dbReference type="SAM" id="Phobius"/>
    </source>
</evidence>
<feature type="domain" description="HeH/LEM" evidence="10">
    <location>
        <begin position="15"/>
        <end position="49"/>
    </location>
</feature>
<name>A0A4P7MZ49_PYROR</name>
<feature type="compositionally biased region" description="Basic residues" evidence="7">
    <location>
        <begin position="96"/>
        <end position="108"/>
    </location>
</feature>
<keyword evidence="5 8" id="KW-0472">Membrane</keyword>
<dbReference type="InterPro" id="IPR011015">
    <property type="entry name" value="LEM/LEM-like_dom_sf"/>
</dbReference>
<reference evidence="11 12" key="1">
    <citation type="journal article" date="2019" name="Mol. Biol. Evol.">
        <title>Blast fungal genomes show frequent chromosomal changes, gene gains and losses, and effector gene turnover.</title>
        <authorList>
            <person name="Gomez Luciano L.B."/>
            <person name="Jason Tsai I."/>
            <person name="Chuma I."/>
            <person name="Tosa Y."/>
            <person name="Chen Y.H."/>
            <person name="Li J.Y."/>
            <person name="Li M.Y."/>
            <person name="Jade Lu M.Y."/>
            <person name="Nakayashiki H."/>
            <person name="Li W.H."/>
        </authorList>
    </citation>
    <scope>NUCLEOTIDE SEQUENCE [LARGE SCALE GENOMIC DNA]</scope>
    <source>
        <strain evidence="11">MZ5-1-6</strain>
    </source>
</reference>
<evidence type="ECO:0000256" key="2">
    <source>
        <dbReference type="ARBA" id="ARBA00022553"/>
    </source>
</evidence>
<gene>
    <name evidence="11" type="ORF">PoMZ_00204</name>
</gene>
<dbReference type="GO" id="GO:0005783">
    <property type="term" value="C:endoplasmic reticulum"/>
    <property type="evidence" value="ECO:0007669"/>
    <property type="project" value="TreeGrafter"/>
</dbReference>
<dbReference type="InterPro" id="IPR018996">
    <property type="entry name" value="Man1/Src1-like_C"/>
</dbReference>
<evidence type="ECO:0000259" key="9">
    <source>
        <dbReference type="Pfam" id="PF09402"/>
    </source>
</evidence>
<dbReference type="Gene3D" id="1.10.10.1180">
    <property type="entry name" value="MAN1, winged-helix domain"/>
    <property type="match status" value="1"/>
</dbReference>